<evidence type="ECO:0000313" key="3">
    <source>
        <dbReference type="Proteomes" id="UP000287519"/>
    </source>
</evidence>
<gene>
    <name evidence="2" type="ORF">Rhow_000291</name>
</gene>
<evidence type="ECO:0000256" key="1">
    <source>
        <dbReference type="SAM" id="MobiDB-lite"/>
    </source>
</evidence>
<accession>A0A402CM24</accession>
<dbReference type="EMBL" id="BHYM01000105">
    <property type="protein sequence ID" value="GCE44700.1"/>
    <property type="molecule type" value="Genomic_DNA"/>
</dbReference>
<feature type="compositionally biased region" description="Basic residues" evidence="1">
    <location>
        <begin position="36"/>
        <end position="45"/>
    </location>
</feature>
<protein>
    <submittedName>
        <fullName evidence="2">Uncharacterized protein</fullName>
    </submittedName>
</protein>
<evidence type="ECO:0000313" key="2">
    <source>
        <dbReference type="EMBL" id="GCE44700.1"/>
    </source>
</evidence>
<name>A0A402CM24_RHOWR</name>
<proteinExistence type="predicted"/>
<organism evidence="2 3">
    <name type="scientific">Rhodococcus wratislaviensis</name>
    <name type="common">Tsukamurella wratislaviensis</name>
    <dbReference type="NCBI Taxonomy" id="44752"/>
    <lineage>
        <taxon>Bacteria</taxon>
        <taxon>Bacillati</taxon>
        <taxon>Actinomycetota</taxon>
        <taxon>Actinomycetes</taxon>
        <taxon>Mycobacteriales</taxon>
        <taxon>Nocardiaceae</taxon>
        <taxon>Rhodococcus</taxon>
    </lineage>
</organism>
<comment type="caution">
    <text evidence="2">The sequence shown here is derived from an EMBL/GenBank/DDBJ whole genome shotgun (WGS) entry which is preliminary data.</text>
</comment>
<feature type="region of interest" description="Disordered" evidence="1">
    <location>
        <begin position="25"/>
        <end position="45"/>
    </location>
</feature>
<reference evidence="2 3" key="1">
    <citation type="submission" date="2018-11" db="EMBL/GenBank/DDBJ databases">
        <title>Microbial catabolism of amino acid.</title>
        <authorList>
            <person name="Hibi M."/>
            <person name="Ogawa J."/>
        </authorList>
    </citation>
    <scope>NUCLEOTIDE SEQUENCE [LARGE SCALE GENOMIC DNA]</scope>
    <source>
        <strain evidence="2 3">C31-06</strain>
    </source>
</reference>
<dbReference type="Proteomes" id="UP000287519">
    <property type="component" value="Unassembled WGS sequence"/>
</dbReference>
<keyword evidence="3" id="KW-1185">Reference proteome</keyword>
<sequence length="45" mass="5205">MWDVHLEISSEWSLFAPLFRRRSADRADGTGAPRTHPPRICRKSP</sequence>
<dbReference type="AlphaFoldDB" id="A0A402CM24"/>